<dbReference type="EMBL" id="CP003732">
    <property type="protein sequence ID" value="AFV12381.1"/>
    <property type="molecule type" value="Genomic_DNA"/>
</dbReference>
<dbReference type="AlphaFoldDB" id="K4LHB2"/>
<gene>
    <name evidence="2" type="ordered locus">Tph_c21890</name>
</gene>
<feature type="domain" description="Transposase IS66 central" evidence="1">
    <location>
        <begin position="1"/>
        <end position="157"/>
    </location>
</feature>
<dbReference type="Proteomes" id="UP000000467">
    <property type="component" value="Chromosome"/>
</dbReference>
<dbReference type="PANTHER" id="PTHR33678:SF1">
    <property type="entry name" value="BLL1576 PROTEIN"/>
    <property type="match status" value="1"/>
</dbReference>
<dbReference type="NCBIfam" id="NF033517">
    <property type="entry name" value="transpos_IS66"/>
    <property type="match status" value="1"/>
</dbReference>
<proteinExistence type="predicted"/>
<keyword evidence="3" id="KW-1185">Reference proteome</keyword>
<evidence type="ECO:0000313" key="3">
    <source>
        <dbReference type="Proteomes" id="UP000000467"/>
    </source>
</evidence>
<dbReference type="InterPro" id="IPR052344">
    <property type="entry name" value="Transposase-related"/>
</dbReference>
<dbReference type="PANTHER" id="PTHR33678">
    <property type="entry name" value="BLL1576 PROTEIN"/>
    <property type="match status" value="1"/>
</dbReference>
<reference evidence="2 3" key="1">
    <citation type="journal article" date="2012" name="BMC Genomics">
        <title>Genome-guided analysis of physiological and morphological traits of the fermentative acetate oxidizer Thermacetogenium phaeum.</title>
        <authorList>
            <person name="Oehler D."/>
            <person name="Poehlein A."/>
            <person name="Leimbach A."/>
            <person name="Muller N."/>
            <person name="Daniel R."/>
            <person name="Gottschalk G."/>
            <person name="Schink B."/>
        </authorList>
    </citation>
    <scope>NUCLEOTIDE SEQUENCE [LARGE SCALE GENOMIC DNA]</scope>
    <source>
        <strain evidence="3">ATCC BAA-254 / DSM 26808 / PB</strain>
    </source>
</reference>
<protein>
    <submittedName>
        <fullName evidence="2">Transposase IS66</fullName>
    </submittedName>
</protein>
<evidence type="ECO:0000313" key="2">
    <source>
        <dbReference type="EMBL" id="AFV12381.1"/>
    </source>
</evidence>
<dbReference type="STRING" id="1089553.Tph_c21890"/>
<evidence type="ECO:0000259" key="1">
    <source>
        <dbReference type="Pfam" id="PF03050"/>
    </source>
</evidence>
<accession>K4LHB2</accession>
<dbReference type="HOGENOM" id="CLU_023034_5_2_9"/>
<dbReference type="InterPro" id="IPR004291">
    <property type="entry name" value="Transposase_IS66_central"/>
</dbReference>
<dbReference type="KEGG" id="tpz:Tph_c21890"/>
<dbReference type="eggNOG" id="COG3316">
    <property type="taxonomic scope" value="Bacteria"/>
</dbReference>
<dbReference type="Pfam" id="PF03050">
    <property type="entry name" value="DDE_Tnp_IS66"/>
    <property type="match status" value="1"/>
</dbReference>
<sequence length="226" mass="25350">MHVDGYAGYNELVNVTLVGCWVHARRKFDEALKALPEDKRNAPVAAREGLDYCNRLFAIEGELKDKTPEERYQNRQVRSKPVLDAFLAWLKTQKSRVLPKSTFGQAIYYCLGQWDKLVAFLQDGRLELDNKRSERSIKPFVIGRKNWLFANTPRGAKASAITYSIIETAKENGLNPFHEAGQTVPRARGKAELKIHTVLGITGNTKSIRIYPGRTAGSRSCASDPG</sequence>
<organism evidence="2 3">
    <name type="scientific">Thermacetogenium phaeum (strain ATCC BAA-254 / DSM 26808 / PB)</name>
    <dbReference type="NCBI Taxonomy" id="1089553"/>
    <lineage>
        <taxon>Bacteria</taxon>
        <taxon>Bacillati</taxon>
        <taxon>Bacillota</taxon>
        <taxon>Clostridia</taxon>
        <taxon>Thermoanaerobacterales</taxon>
        <taxon>Thermoanaerobacteraceae</taxon>
        <taxon>Thermacetogenium</taxon>
    </lineage>
</organism>
<dbReference type="eggNOG" id="COG3385">
    <property type="taxonomic scope" value="Bacteria"/>
</dbReference>
<name>K4LHB2_THEPS</name>